<dbReference type="SMART" id="SM00382">
    <property type="entry name" value="AAA"/>
    <property type="match status" value="2"/>
</dbReference>
<accession>A0ABN8BD75</accession>
<dbReference type="Proteomes" id="UP000789707">
    <property type="component" value="Unassembled WGS sequence"/>
</dbReference>
<dbReference type="PROSITE" id="PS50893">
    <property type="entry name" value="ABC_TRANSPORTER_2"/>
    <property type="match status" value="2"/>
</dbReference>
<proteinExistence type="predicted"/>
<dbReference type="RefSeq" id="WP_230095833.1">
    <property type="nucleotide sequence ID" value="NZ_CAKKNS010000001.1"/>
</dbReference>
<dbReference type="PANTHER" id="PTHR42855">
    <property type="entry name" value="ABC TRANSPORTER ATP-BINDING SUBUNIT"/>
    <property type="match status" value="1"/>
</dbReference>
<dbReference type="Gene3D" id="3.40.50.300">
    <property type="entry name" value="P-loop containing nucleotide triphosphate hydrolases"/>
    <property type="match status" value="2"/>
</dbReference>
<dbReference type="InterPro" id="IPR003439">
    <property type="entry name" value="ABC_transporter-like_ATP-bd"/>
</dbReference>
<reference evidence="5 6" key="1">
    <citation type="submission" date="2021-11" db="EMBL/GenBank/DDBJ databases">
        <authorList>
            <person name="Depoorter E."/>
        </authorList>
    </citation>
    <scope>NUCLEOTIDE SEQUENCE [LARGE SCALE GENOMIC DNA]</scope>
    <source>
        <strain evidence="5 6">LMG 24289</strain>
    </source>
</reference>
<feature type="coiled-coil region" evidence="3">
    <location>
        <begin position="570"/>
        <end position="621"/>
    </location>
</feature>
<dbReference type="InterPro" id="IPR017871">
    <property type="entry name" value="ABC_transporter-like_CS"/>
</dbReference>
<dbReference type="PANTHER" id="PTHR42855:SF1">
    <property type="entry name" value="ABC TRANSPORTER DOMAIN-CONTAINING PROTEIN"/>
    <property type="match status" value="1"/>
</dbReference>
<gene>
    <name evidence="5" type="primary">ettA</name>
    <name evidence="5" type="ORF">WFA24289_00047</name>
</gene>
<evidence type="ECO:0000256" key="3">
    <source>
        <dbReference type="SAM" id="Coils"/>
    </source>
</evidence>
<keyword evidence="3" id="KW-0175">Coiled coil</keyword>
<organism evidence="5 6">
    <name type="scientific">Periweissella fabaria</name>
    <dbReference type="NCBI Taxonomy" id="546157"/>
    <lineage>
        <taxon>Bacteria</taxon>
        <taxon>Bacillati</taxon>
        <taxon>Bacillota</taxon>
        <taxon>Bacilli</taxon>
        <taxon>Lactobacillales</taxon>
        <taxon>Lactobacillaceae</taxon>
        <taxon>Periweissella</taxon>
    </lineage>
</organism>
<evidence type="ECO:0000256" key="2">
    <source>
        <dbReference type="ARBA" id="ARBA00022840"/>
    </source>
</evidence>
<feature type="domain" description="ABC transporter" evidence="4">
    <location>
        <begin position="320"/>
        <end position="538"/>
    </location>
</feature>
<dbReference type="InterPro" id="IPR051309">
    <property type="entry name" value="ABCF_ATPase"/>
</dbReference>
<dbReference type="InterPro" id="IPR027417">
    <property type="entry name" value="P-loop_NTPase"/>
</dbReference>
<evidence type="ECO:0000256" key="1">
    <source>
        <dbReference type="ARBA" id="ARBA00022741"/>
    </source>
</evidence>
<dbReference type="InterPro" id="IPR037118">
    <property type="entry name" value="Val-tRNA_synth_C_sf"/>
</dbReference>
<feature type="domain" description="ABC transporter" evidence="4">
    <location>
        <begin position="4"/>
        <end position="255"/>
    </location>
</feature>
<evidence type="ECO:0000313" key="6">
    <source>
        <dbReference type="Proteomes" id="UP000789707"/>
    </source>
</evidence>
<dbReference type="CDD" id="cd03221">
    <property type="entry name" value="ABCF_EF-3"/>
    <property type="match status" value="2"/>
</dbReference>
<keyword evidence="2" id="KW-0067">ATP-binding</keyword>
<protein>
    <submittedName>
        <fullName evidence="5">Energy-dependent translational throttle protein EttA</fullName>
    </submittedName>
</protein>
<dbReference type="InterPro" id="IPR032524">
    <property type="entry name" value="ABC_tran_C"/>
</dbReference>
<keyword evidence="1" id="KW-0547">Nucleotide-binding</keyword>
<dbReference type="InterPro" id="IPR032781">
    <property type="entry name" value="ABC_tran_Xtn"/>
</dbReference>
<dbReference type="Pfam" id="PF12848">
    <property type="entry name" value="ABC_tran_Xtn"/>
    <property type="match status" value="1"/>
</dbReference>
<dbReference type="Gene3D" id="1.10.287.380">
    <property type="entry name" value="Valyl-tRNA synthetase, C-terminal domain"/>
    <property type="match status" value="1"/>
</dbReference>
<dbReference type="PROSITE" id="PS00211">
    <property type="entry name" value="ABC_TRANSPORTER_1"/>
    <property type="match status" value="2"/>
</dbReference>
<evidence type="ECO:0000259" key="4">
    <source>
        <dbReference type="PROSITE" id="PS50893"/>
    </source>
</evidence>
<keyword evidence="6" id="KW-1185">Reference proteome</keyword>
<dbReference type="InterPro" id="IPR003593">
    <property type="entry name" value="AAA+_ATPase"/>
</dbReference>
<comment type="caution">
    <text evidence="5">The sequence shown here is derived from an EMBL/GenBank/DDBJ whole genome shotgun (WGS) entry which is preliminary data.</text>
</comment>
<name>A0ABN8BD75_9LACO</name>
<dbReference type="Pfam" id="PF00005">
    <property type="entry name" value="ABC_tran"/>
    <property type="match status" value="2"/>
</dbReference>
<evidence type="ECO:0000313" key="5">
    <source>
        <dbReference type="EMBL" id="CAH0415750.1"/>
    </source>
</evidence>
<sequence length="630" mass="70570">MQQLRVEGLTSVYGEKTLFKDISFLINETDRIGLIGVNGSGKTSLLNVIADLNSADQGQIIKPNDYRVSYLKQQPELDESLTVMEAAFAGSQPVFQTIRNYEAALSAYSANPNDEKLLARYTKAEDAMNQEDAWLAEAEVKTILTQLHVPDLNQVVGKLSGGQKKRVGLAQVLIQKPDLLILDEPTNHLDFDSIAWLEKYLASYRGAVLTVTHDRYFLDQVATRIFELSFGEIYEYQGNYADFVAQKAERVAAAVVADHKQEQLYQKELAWMKTSARARSTKQTARQNAFADIEAKRNTLQLDQDVEVNLGQQRLGKKVITVENANLAFGDKVILRDFNYLIQANQRIGITGANGAGKSTFLNALAQRVPLDSGVVEIGETVKLAFYTQQMEPIPEDKRMIAYLSEVAETIKDNDGNDVSVTELLEQFLFPRFMHGTLIRKLSGGEKRRLFLLKLLMSRPNVLFLDEPTNDLDIGTLTVLEDYLANFQGTVITVSHDRYFLDKVADKLLIFDGNGAIEQYTGLFSSYLASQLAQAHPAPKHVTKAEKQTAKADVSAPAKKKMTYKEKQEWSTIEADIEKLENQQAEIEAQMEANGADFGKLSELQSQLETTSATLETMMERWEYLSELAN</sequence>
<dbReference type="Pfam" id="PF16326">
    <property type="entry name" value="ABC_tran_CTD"/>
    <property type="match status" value="1"/>
</dbReference>
<dbReference type="EMBL" id="CAKKNS010000001">
    <property type="protein sequence ID" value="CAH0415750.1"/>
    <property type="molecule type" value="Genomic_DNA"/>
</dbReference>
<dbReference type="SUPFAM" id="SSF52540">
    <property type="entry name" value="P-loop containing nucleoside triphosphate hydrolases"/>
    <property type="match status" value="2"/>
</dbReference>